<comment type="cofactor">
    <cofactor evidence="2">
        <name>Mn(2+)</name>
        <dbReference type="ChEBI" id="CHEBI:29035"/>
    </cofactor>
</comment>
<feature type="region of interest" description="Disordered" evidence="22">
    <location>
        <begin position="1160"/>
        <end position="1208"/>
    </location>
</feature>
<dbReference type="GO" id="GO:0030422">
    <property type="term" value="P:siRNA processing"/>
    <property type="evidence" value="ECO:0007669"/>
    <property type="project" value="InterPro"/>
</dbReference>
<dbReference type="Gene3D" id="2.170.260.10">
    <property type="entry name" value="paz domain"/>
    <property type="match status" value="1"/>
</dbReference>
<evidence type="ECO:0000256" key="14">
    <source>
        <dbReference type="ARBA" id="ARBA00022806"/>
    </source>
</evidence>
<dbReference type="InterPro" id="IPR036389">
    <property type="entry name" value="RNase_III_sf"/>
</dbReference>
<evidence type="ECO:0000256" key="13">
    <source>
        <dbReference type="ARBA" id="ARBA00022801"/>
    </source>
</evidence>
<feature type="region of interest" description="Disordered" evidence="22">
    <location>
        <begin position="1395"/>
        <end position="1414"/>
    </location>
</feature>
<evidence type="ECO:0000259" key="23">
    <source>
        <dbReference type="PROSITE" id="PS50137"/>
    </source>
</evidence>
<dbReference type="InterPro" id="IPR005034">
    <property type="entry name" value="Dicer_dimerisation"/>
</dbReference>
<evidence type="ECO:0000256" key="3">
    <source>
        <dbReference type="ARBA" id="ARBA00001946"/>
    </source>
</evidence>
<dbReference type="InterPro" id="IPR027417">
    <property type="entry name" value="P-loop_NTPase"/>
</dbReference>
<dbReference type="FunFam" id="2.170.260.10:FF:000002">
    <property type="entry name" value="Putative Endoribonuclease Dicer"/>
    <property type="match status" value="1"/>
</dbReference>
<evidence type="ECO:0000256" key="21">
    <source>
        <dbReference type="PROSITE-ProRule" id="PRU00657"/>
    </source>
</evidence>
<keyword evidence="13" id="KW-0378">Hydrolase</keyword>
<dbReference type="GO" id="GO:0046872">
    <property type="term" value="F:metal ion binding"/>
    <property type="evidence" value="ECO:0007669"/>
    <property type="project" value="UniProtKB-KW"/>
</dbReference>
<feature type="domain" description="Helicase C-terminal" evidence="26">
    <location>
        <begin position="457"/>
        <end position="624"/>
    </location>
</feature>
<dbReference type="InterPro" id="IPR000999">
    <property type="entry name" value="RNase_III_dom"/>
</dbReference>
<feature type="domain" description="RNase III" evidence="24">
    <location>
        <begin position="1702"/>
        <end position="1859"/>
    </location>
</feature>
<evidence type="ECO:0000259" key="25">
    <source>
        <dbReference type="PROSITE" id="PS50821"/>
    </source>
</evidence>
<keyword evidence="8" id="KW-0540">Nuclease</keyword>
<dbReference type="GO" id="GO:0016441">
    <property type="term" value="P:post-transcriptional gene silencing"/>
    <property type="evidence" value="ECO:0007669"/>
    <property type="project" value="UniProtKB-ARBA"/>
</dbReference>
<dbReference type="SMART" id="SM00535">
    <property type="entry name" value="RIBOc"/>
    <property type="match status" value="2"/>
</dbReference>
<keyword evidence="12" id="KW-0255">Endonuclease</keyword>
<dbReference type="InterPro" id="IPR003100">
    <property type="entry name" value="PAZ_dom"/>
</dbReference>
<evidence type="ECO:0000259" key="26">
    <source>
        <dbReference type="PROSITE" id="PS51194"/>
    </source>
</evidence>
<organism evidence="28">
    <name type="scientific">Planococcus kraunhiae</name>
    <dbReference type="NCBI Taxonomy" id="494597"/>
    <lineage>
        <taxon>Eukaryota</taxon>
        <taxon>Metazoa</taxon>
        <taxon>Ecdysozoa</taxon>
        <taxon>Arthropoda</taxon>
        <taxon>Hexapoda</taxon>
        <taxon>Insecta</taxon>
        <taxon>Pterygota</taxon>
        <taxon>Neoptera</taxon>
        <taxon>Paraneoptera</taxon>
        <taxon>Hemiptera</taxon>
        <taxon>Sternorrhyncha</taxon>
        <taxon>Coccoidea</taxon>
        <taxon>Pseudococcidae</taxon>
        <taxon>Planococcus</taxon>
    </lineage>
</organism>
<evidence type="ECO:0000259" key="27">
    <source>
        <dbReference type="PROSITE" id="PS51327"/>
    </source>
</evidence>
<evidence type="ECO:0000256" key="1">
    <source>
        <dbReference type="ARBA" id="ARBA00000109"/>
    </source>
</evidence>
<keyword evidence="17 21" id="KW-0694">RNA-binding</keyword>
<dbReference type="CDD" id="cd02843">
    <property type="entry name" value="PAZ_dicer_like"/>
    <property type="match status" value="1"/>
</dbReference>
<dbReference type="InterPro" id="IPR036085">
    <property type="entry name" value="PAZ_dom_sf"/>
</dbReference>
<dbReference type="InterPro" id="IPR048512">
    <property type="entry name" value="Dicer_platform"/>
</dbReference>
<dbReference type="Pfam" id="PF20931">
    <property type="entry name" value="Dicer_platform"/>
    <property type="match status" value="1"/>
</dbReference>
<dbReference type="Pfam" id="PF00636">
    <property type="entry name" value="Ribonuclease_3"/>
    <property type="match status" value="2"/>
</dbReference>
<dbReference type="InterPro" id="IPR048513">
    <property type="entry name" value="Dicer_PBD"/>
</dbReference>
<dbReference type="GO" id="GO:0003723">
    <property type="term" value="F:RNA binding"/>
    <property type="evidence" value="ECO:0007669"/>
    <property type="project" value="UniProtKB-UniRule"/>
</dbReference>
<name>A0A1W7HGY9_9HEMI</name>
<dbReference type="GO" id="GO:0070578">
    <property type="term" value="C:RISC-loading complex"/>
    <property type="evidence" value="ECO:0007669"/>
    <property type="project" value="TreeGrafter"/>
</dbReference>
<dbReference type="Pfam" id="PF20930">
    <property type="entry name" value="Dicer_PBD"/>
    <property type="match status" value="1"/>
</dbReference>
<comment type="catalytic activity">
    <reaction evidence="1">
        <text>Endonucleolytic cleavage to 5'-phosphomonoester.</text>
        <dbReference type="EC" id="3.1.26.3"/>
    </reaction>
</comment>
<dbReference type="PROSITE" id="PS51194">
    <property type="entry name" value="HELICASE_CTER"/>
    <property type="match status" value="1"/>
</dbReference>
<dbReference type="InterPro" id="IPR038248">
    <property type="entry name" value="Dicer_dimer_sf"/>
</dbReference>
<dbReference type="SUPFAM" id="SSF54768">
    <property type="entry name" value="dsRNA-binding domain-like"/>
    <property type="match status" value="1"/>
</dbReference>
<feature type="region of interest" description="Disordered" evidence="22">
    <location>
        <begin position="376"/>
        <end position="416"/>
    </location>
</feature>
<comment type="subcellular location">
    <subcellularLocation>
        <location evidence="4">Cytoplasm</location>
    </subcellularLocation>
</comment>
<dbReference type="GO" id="GO:0005737">
    <property type="term" value="C:cytoplasm"/>
    <property type="evidence" value="ECO:0007669"/>
    <property type="project" value="UniProtKB-SubCell"/>
</dbReference>
<proteinExistence type="evidence at transcript level"/>
<dbReference type="FunFam" id="1.10.1520.10:FF:000005">
    <property type="entry name" value="Putative endoribonuclease dicer"/>
    <property type="match status" value="1"/>
</dbReference>
<dbReference type="Pfam" id="PF20932">
    <property type="entry name" value="Dicer_dsRBD"/>
    <property type="match status" value="1"/>
</dbReference>
<keyword evidence="19" id="KW-0464">Manganese</keyword>
<dbReference type="GO" id="GO:0005634">
    <property type="term" value="C:nucleus"/>
    <property type="evidence" value="ECO:0007669"/>
    <property type="project" value="TreeGrafter"/>
</dbReference>
<dbReference type="GO" id="GO:0004530">
    <property type="term" value="F:deoxyribonuclease I activity"/>
    <property type="evidence" value="ECO:0007669"/>
    <property type="project" value="TreeGrafter"/>
</dbReference>
<evidence type="ECO:0000256" key="5">
    <source>
        <dbReference type="ARBA" id="ARBA00012177"/>
    </source>
</evidence>
<evidence type="ECO:0000256" key="10">
    <source>
        <dbReference type="ARBA" id="ARBA00022737"/>
    </source>
</evidence>
<keyword evidence="11" id="KW-0547">Nucleotide-binding</keyword>
<evidence type="ECO:0000256" key="22">
    <source>
        <dbReference type="SAM" id="MobiDB-lite"/>
    </source>
</evidence>
<dbReference type="GO" id="GO:0005524">
    <property type="term" value="F:ATP binding"/>
    <property type="evidence" value="ECO:0007669"/>
    <property type="project" value="UniProtKB-KW"/>
</dbReference>
<dbReference type="GO" id="GO:0004386">
    <property type="term" value="F:helicase activity"/>
    <property type="evidence" value="ECO:0007669"/>
    <property type="project" value="UniProtKB-KW"/>
</dbReference>
<dbReference type="EC" id="3.1.26.3" evidence="5"/>
<dbReference type="PROSITE" id="PS50142">
    <property type="entry name" value="RNASE_3_2"/>
    <property type="match status" value="2"/>
</dbReference>
<evidence type="ECO:0000256" key="9">
    <source>
        <dbReference type="ARBA" id="ARBA00022723"/>
    </source>
</evidence>
<keyword evidence="6" id="KW-0963">Cytoplasm</keyword>
<dbReference type="PROSITE" id="PS00517">
    <property type="entry name" value="RNASE_3_1"/>
    <property type="match status" value="1"/>
</dbReference>
<feature type="domain" description="Dicer dsRNA-binding fold" evidence="27">
    <location>
        <begin position="652"/>
        <end position="747"/>
    </location>
</feature>
<dbReference type="Gene3D" id="1.10.1520.10">
    <property type="entry name" value="Ribonuclease III domain"/>
    <property type="match status" value="2"/>
</dbReference>
<gene>
    <name evidence="28" type="primary">PkDCR1</name>
</gene>
<feature type="compositionally biased region" description="Acidic residues" evidence="22">
    <location>
        <begin position="1160"/>
        <end position="1179"/>
    </location>
</feature>
<dbReference type="PANTHER" id="PTHR14950">
    <property type="entry name" value="DICER-RELATED"/>
    <property type="match status" value="1"/>
</dbReference>
<dbReference type="InterPro" id="IPR014720">
    <property type="entry name" value="dsRBD_dom"/>
</dbReference>
<protein>
    <recommendedName>
        <fullName evidence="5">ribonuclease III</fullName>
        <ecNumber evidence="5">3.1.26.3</ecNumber>
    </recommendedName>
</protein>
<dbReference type="CDD" id="cd15903">
    <property type="entry name" value="Dicer_PBD"/>
    <property type="match status" value="1"/>
</dbReference>
<dbReference type="FunFam" id="3.30.160.20:FF:000015">
    <property type="entry name" value="endoribonuclease Dicer"/>
    <property type="match status" value="1"/>
</dbReference>
<evidence type="ECO:0000256" key="19">
    <source>
        <dbReference type="ARBA" id="ARBA00023211"/>
    </source>
</evidence>
<keyword evidence="18" id="KW-0943">RNA-mediated gene silencing</keyword>
<feature type="compositionally biased region" description="Polar residues" evidence="22">
    <location>
        <begin position="1395"/>
        <end position="1412"/>
    </location>
</feature>
<dbReference type="PANTHER" id="PTHR14950:SF37">
    <property type="entry name" value="ENDORIBONUCLEASE DICER"/>
    <property type="match status" value="1"/>
</dbReference>
<evidence type="ECO:0000256" key="15">
    <source>
        <dbReference type="ARBA" id="ARBA00022840"/>
    </source>
</evidence>
<evidence type="ECO:0000256" key="2">
    <source>
        <dbReference type="ARBA" id="ARBA00001936"/>
    </source>
</evidence>
<feature type="compositionally biased region" description="Polar residues" evidence="22">
    <location>
        <begin position="377"/>
        <end position="387"/>
    </location>
</feature>
<dbReference type="InterPro" id="IPR044441">
    <property type="entry name" value="DICER_DSRM"/>
</dbReference>
<evidence type="ECO:0000256" key="20">
    <source>
        <dbReference type="ARBA" id="ARBA00035116"/>
    </source>
</evidence>
<evidence type="ECO:0000256" key="4">
    <source>
        <dbReference type="ARBA" id="ARBA00004496"/>
    </source>
</evidence>
<sequence>MALPFGDNVYTKFFTPKEYQVELLDAAKNCNIVACIGNVTTKTFISLKLIQELTISVRRSKKRKFTLFTSESVPNAVHYASAIKHLTDLHLVDFIQFPISSDKVTDEVIAQAQVIMTNSSQAWELISNDFISLDDIFLLIVDDCHFSTLKSHPLHNLMKSVASKDSIRIFGMIYPLYTISDLNPGKIEADLNELQEVMHCRVETASDIVSILRYNCKPTEFLCECDTRKKDGLDEIILGEVQDTVEFLKEHRYDPSEIYDGDLLEELKAVPDPTEEPLNIIRDFLDVLNTMGAWCANKAALSSLFIIEKLKLKTPYERHFLLLCVVSSLMLRIRTIFEDYFSQYTEKEQVYNFVSPKMKRLVEILLQYKPSKRIIPESNQSTNNTVGENDEKNAQDNNLNKENIPTNQNENSETLEQPTPLTICDSYIRYKNDKANRWKNKKKFQNKQLNNNRQKSSVDESEIICCVIFVKSRLIATVIHYLLSDLKKFDNDNFWWLSPQFTTEKTADPEKEPRDAEIQHRNLEDVLRKFRTRECNILIGTSMLEEGIDFPKCNLVIGFDPPTSFRSYIYSKSKASANNANFFLMYELPFKEKFINDLAKYYEIEQLLLKRCFNKIEKEDEISEADQYSSAVISYSPPGTEEDSPYVCLDNAVSCINRYCAKLPSDSFTRLTPMWTIKTIVYNKKQMYVTTLRLPINSPYKKEIIGHPMPTEILSKRIAALEACRLLHQSGELDNNLQPIGKESFHLLFSAEDIVLDESDLIPLTENADARPGTNKRRQYYKRKIAYCLMDCRPMPSVPMYLYAIKMILSCPLPEEQNTRGRRIHPPEESPQGFGILLTKKIPKVCPFPIFTRCGEVIVSLELCSNTVYLSTEQLEIISTFLNYTFTKVLRLNKYFMAFDSLNSPCTYFIIPTLRTPNSEIVIDWDFLHQINQLKEEELKIVPDEERKNFKFCKELYADAVVMPSYRNQDFPQHFYVAEICTNLTPKSKFPGDEYKTFEEYYFRKYQLKIQNLDQPLLDVDHTSARLNFLTPRYVNRKGVALPTCSEATKKAKRESLEQKQILVPELCQIHLFPASLWRKAVALPCILYRLNCLLIAEEIRYVVSREINLGLNVVPEDFQWPFLDFGWTLADVVKRTRELKEQKALKENSKLPLKLTEIEENVINEEPPPEEIEAEIETNDTKEDSDKPEEKEKDGNSLTSSDGEPLMEIGTWSNEMANDIQTYSTEFENTFAQSCNSIRYGSPTSWLNHNDDDLDGESISDSISSDDSFENPSGIRIEFKSEFLAEAVDRMEECADLDDNFDTENTWQWDDSDHLMDNVGAEIKRFEDSVTTNKNKILTSGRIYDSSRPLALKPFESNSFQKTSKVESKKLPWILTPDTGYGIPDVDLNPDSTDSGISVSSQGSENISPADSCSYDDGESGNGLCVALNKCNVNEVSNDMIEVIDTFSFDYQPDLINHVGPSPSVLLQALTMSNANDGINLERLETIGDSFLKYAITNYLYCTYDNVHEGKLSHIRSKQVSNLHLYKLGKKKIFGECMVACKFEPHDNWLPPCFRIPVEVEKALIEHKISSCFLKVGDLSSLWSVKEDDVSFNKKTKDDIHEDEVNDALNYLPFHLITYHSIPDKSIADCVEALIGAYLISCGIRGAMLFMSWLGIKVLPVTHNADENGPTEYGYLNPPPSPLIRNVPNPEEELERLLVGYDEFERILGYNFNDRSYLLQAMTHASYSPNRITDCYQRLEFLGDAVLDYLITRHLYEDKRQHSPGALTDLRSALVNNTIFAALAIRFGFHKYFRHLSPGLADVIHRFVRIQEDNNHAIFEEYYLITEEECEEVEDVEVPKALGDIFESVAGAIFLDSGMSLDAVWSVYHKIMRNEIELFSTNVPKSPIRELLELEPETAKFGRPEKLADGRRVRVTVEVFGKGTFKGIGRNYRIAKCTAAKCALKQLKKRGLLSRKTTNTALD</sequence>
<feature type="domain" description="DRBM" evidence="23">
    <location>
        <begin position="1884"/>
        <end position="1950"/>
    </location>
</feature>
<keyword evidence="9" id="KW-0479">Metal-binding</keyword>
<feature type="compositionally biased region" description="Basic and acidic residues" evidence="22">
    <location>
        <begin position="1180"/>
        <end position="1196"/>
    </location>
</feature>
<dbReference type="SMART" id="SM00949">
    <property type="entry name" value="PAZ"/>
    <property type="match status" value="1"/>
</dbReference>
<evidence type="ECO:0000256" key="17">
    <source>
        <dbReference type="ARBA" id="ARBA00022884"/>
    </source>
</evidence>
<evidence type="ECO:0000259" key="24">
    <source>
        <dbReference type="PROSITE" id="PS50142"/>
    </source>
</evidence>
<dbReference type="PROSITE" id="PS50137">
    <property type="entry name" value="DS_RBD"/>
    <property type="match status" value="1"/>
</dbReference>
<evidence type="ECO:0000256" key="16">
    <source>
        <dbReference type="ARBA" id="ARBA00022842"/>
    </source>
</evidence>
<accession>A0A1W7HGY9</accession>
<feature type="compositionally biased region" description="Polar residues" evidence="22">
    <location>
        <begin position="395"/>
        <end position="416"/>
    </location>
</feature>
<dbReference type="Pfam" id="PF02170">
    <property type="entry name" value="PAZ"/>
    <property type="match status" value="1"/>
</dbReference>
<reference evidence="28" key="1">
    <citation type="submission" date="2016-11" db="EMBL/GenBank/DDBJ databases">
        <title>Geographic variation in RNAi sensitivity in the migratory locust.</title>
        <authorList>
            <person name="Sugahara R."/>
            <person name="Tanaka S."/>
            <person name="Jouraku A."/>
            <person name="Shiotsuki T."/>
        </authorList>
    </citation>
    <scope>NUCLEOTIDE SEQUENCE</scope>
    <source>
        <tissue evidence="28">Whole body</tissue>
    </source>
</reference>
<dbReference type="CDD" id="cd10843">
    <property type="entry name" value="DSRM_DICER"/>
    <property type="match status" value="1"/>
</dbReference>
<comment type="similarity">
    <text evidence="20">Belongs to the helicase family. Dicer subfamily.</text>
</comment>
<dbReference type="EMBL" id="LC194141">
    <property type="protein sequence ID" value="BAX36480.1"/>
    <property type="molecule type" value="mRNA"/>
</dbReference>
<dbReference type="Gene3D" id="3.30.160.20">
    <property type="match status" value="1"/>
</dbReference>
<evidence type="ECO:0000256" key="8">
    <source>
        <dbReference type="ARBA" id="ARBA00022722"/>
    </source>
</evidence>
<comment type="cofactor">
    <cofactor evidence="3">
        <name>Mg(2+)</name>
        <dbReference type="ChEBI" id="CHEBI:18420"/>
    </cofactor>
</comment>
<feature type="domain" description="RNase III" evidence="24">
    <location>
        <begin position="1457"/>
        <end position="1644"/>
    </location>
</feature>
<dbReference type="Gene3D" id="3.30.160.380">
    <property type="entry name" value="Dicer dimerisation domain"/>
    <property type="match status" value="1"/>
</dbReference>
<dbReference type="SUPFAM" id="SSF101690">
    <property type="entry name" value="PAZ domain"/>
    <property type="match status" value="1"/>
</dbReference>
<dbReference type="SUPFAM" id="SSF52540">
    <property type="entry name" value="P-loop containing nucleoside triphosphate hydrolases"/>
    <property type="match status" value="1"/>
</dbReference>
<keyword evidence="7" id="KW-0597">Phosphoprotein</keyword>
<keyword evidence="15" id="KW-0067">ATP-binding</keyword>
<dbReference type="Gene3D" id="3.40.50.300">
    <property type="entry name" value="P-loop containing nucleotide triphosphate hydrolases"/>
    <property type="match status" value="2"/>
</dbReference>
<evidence type="ECO:0000256" key="12">
    <source>
        <dbReference type="ARBA" id="ARBA00022759"/>
    </source>
</evidence>
<dbReference type="InterPro" id="IPR001650">
    <property type="entry name" value="Helicase_C-like"/>
</dbReference>
<keyword evidence="14" id="KW-0347">Helicase</keyword>
<evidence type="ECO:0000256" key="11">
    <source>
        <dbReference type="ARBA" id="ARBA00022741"/>
    </source>
</evidence>
<evidence type="ECO:0000256" key="6">
    <source>
        <dbReference type="ARBA" id="ARBA00022490"/>
    </source>
</evidence>
<dbReference type="GO" id="GO:0031054">
    <property type="term" value="P:pre-miRNA processing"/>
    <property type="evidence" value="ECO:0007669"/>
    <property type="project" value="InterPro"/>
</dbReference>
<dbReference type="Pfam" id="PF03368">
    <property type="entry name" value="Dicer_dimer"/>
    <property type="match status" value="1"/>
</dbReference>
<dbReference type="GO" id="GO:0006309">
    <property type="term" value="P:apoptotic DNA fragmentation"/>
    <property type="evidence" value="ECO:0007669"/>
    <property type="project" value="TreeGrafter"/>
</dbReference>
<dbReference type="Pfam" id="PF00271">
    <property type="entry name" value="Helicase_C"/>
    <property type="match status" value="1"/>
</dbReference>
<dbReference type="CDD" id="cd00593">
    <property type="entry name" value="RIBOc"/>
    <property type="match status" value="2"/>
</dbReference>
<evidence type="ECO:0000256" key="18">
    <source>
        <dbReference type="ARBA" id="ARBA00023158"/>
    </source>
</evidence>
<feature type="domain" description="PAZ" evidence="25">
    <location>
        <begin position="923"/>
        <end position="1072"/>
    </location>
</feature>
<dbReference type="SUPFAM" id="SSF69065">
    <property type="entry name" value="RNase III domain-like"/>
    <property type="match status" value="2"/>
</dbReference>
<keyword evidence="10" id="KW-0677">Repeat</keyword>
<dbReference type="GO" id="GO:0004525">
    <property type="term" value="F:ribonuclease III activity"/>
    <property type="evidence" value="ECO:0007669"/>
    <property type="project" value="UniProtKB-EC"/>
</dbReference>
<dbReference type="PROSITE" id="PS50821">
    <property type="entry name" value="PAZ"/>
    <property type="match status" value="1"/>
</dbReference>
<dbReference type="PROSITE" id="PS51327">
    <property type="entry name" value="DICER_DSRBF"/>
    <property type="match status" value="1"/>
</dbReference>
<evidence type="ECO:0000256" key="7">
    <source>
        <dbReference type="ARBA" id="ARBA00022553"/>
    </source>
</evidence>
<evidence type="ECO:0000313" key="28">
    <source>
        <dbReference type="EMBL" id="BAX36480.1"/>
    </source>
</evidence>
<keyword evidence="16" id="KW-0460">Magnesium</keyword>